<keyword evidence="4" id="KW-0963">Cytoplasm</keyword>
<keyword evidence="7" id="KW-1185">Reference proteome</keyword>
<dbReference type="GO" id="GO:0000018">
    <property type="term" value="P:regulation of DNA recombination"/>
    <property type="evidence" value="ECO:0007669"/>
    <property type="project" value="TreeGrafter"/>
</dbReference>
<evidence type="ECO:0000256" key="3">
    <source>
        <dbReference type="ARBA" id="ARBA00022296"/>
    </source>
</evidence>
<dbReference type="InterPro" id="IPR007476">
    <property type="entry name" value="RdgC"/>
</dbReference>
<evidence type="ECO:0000256" key="2">
    <source>
        <dbReference type="ARBA" id="ARBA00008657"/>
    </source>
</evidence>
<evidence type="ECO:0000313" key="7">
    <source>
        <dbReference type="Proteomes" id="UP000275281"/>
    </source>
</evidence>
<sequence length="303" mass="33847">MWFKNIKAYRLNQPLSLDDDALQSALLEFPFRPCGNQDLATMGFCSPFSIAPKSPASAMLFHRSGNRIWVTLKKQERLLPSSVVNAELAEKVVAIETETGSPVGKKQQQDLKQEIIHALMPRAFTKNTYTHGFLSLDDDLVIVDSSSDGKAEAYLAMLRKALGSLPVVPLAKRSLQSELTHWISGNAPEGITLLEEAELKSNDEVASIIRCKNQPLDSDEVINHIDAGKLAQKVAFEYQETLTGMFCEDGSIKRIKFLDRITEEVDDVPKDDVLQRLDAEFTLMSAELSQFVTFIDKTLQLEE</sequence>
<protein>
    <recommendedName>
        <fullName evidence="3">Recombination-associated protein RdgC</fullName>
    </recommendedName>
</protein>
<comment type="subcellular location">
    <subcellularLocation>
        <location evidence="1">Cytoplasm</location>
        <location evidence="1">Nucleoid</location>
    </subcellularLocation>
</comment>
<keyword evidence="5" id="KW-0233">DNA recombination</keyword>
<organism evidence="6 7">
    <name type="scientific">Alteromonas sediminis</name>
    <dbReference type="NCBI Taxonomy" id="2259342"/>
    <lineage>
        <taxon>Bacteria</taxon>
        <taxon>Pseudomonadati</taxon>
        <taxon>Pseudomonadota</taxon>
        <taxon>Gammaproteobacteria</taxon>
        <taxon>Alteromonadales</taxon>
        <taxon>Alteromonadaceae</taxon>
        <taxon>Alteromonas/Salinimonas group</taxon>
        <taxon>Alteromonas</taxon>
    </lineage>
</organism>
<dbReference type="NCBIfam" id="NF001462">
    <property type="entry name" value="PRK00321.1-3"/>
    <property type="match status" value="1"/>
</dbReference>
<comment type="similarity">
    <text evidence="2">Belongs to the RdgC family.</text>
</comment>
<gene>
    <name evidence="6" type="primary">rdgC</name>
    <name evidence="6" type="ORF">DRW07_14250</name>
</gene>
<dbReference type="OrthoDB" id="5290530at2"/>
<dbReference type="AlphaFoldDB" id="A0A3N5YAT9"/>
<dbReference type="GO" id="GO:0006310">
    <property type="term" value="P:DNA recombination"/>
    <property type="evidence" value="ECO:0007669"/>
    <property type="project" value="UniProtKB-KW"/>
</dbReference>
<dbReference type="Pfam" id="PF04381">
    <property type="entry name" value="RdgC"/>
    <property type="match status" value="1"/>
</dbReference>
<dbReference type="GO" id="GO:0043590">
    <property type="term" value="C:bacterial nucleoid"/>
    <property type="evidence" value="ECO:0007669"/>
    <property type="project" value="TreeGrafter"/>
</dbReference>
<dbReference type="PANTHER" id="PTHR38103:SF1">
    <property type="entry name" value="RECOMBINATION-ASSOCIATED PROTEIN RDGC"/>
    <property type="match status" value="1"/>
</dbReference>
<dbReference type="GO" id="GO:0003690">
    <property type="term" value="F:double-stranded DNA binding"/>
    <property type="evidence" value="ECO:0007669"/>
    <property type="project" value="TreeGrafter"/>
</dbReference>
<proteinExistence type="inferred from homology"/>
<dbReference type="PANTHER" id="PTHR38103">
    <property type="entry name" value="RECOMBINATION-ASSOCIATED PROTEIN RDGC"/>
    <property type="match status" value="1"/>
</dbReference>
<dbReference type="RefSeq" id="WP_124028596.1">
    <property type="nucleotide sequence ID" value="NZ_JBHRSN010000007.1"/>
</dbReference>
<name>A0A3N5YAT9_9ALTE</name>
<dbReference type="EMBL" id="RPOK01000004">
    <property type="protein sequence ID" value="RPJ65965.1"/>
    <property type="molecule type" value="Genomic_DNA"/>
</dbReference>
<evidence type="ECO:0000313" key="6">
    <source>
        <dbReference type="EMBL" id="RPJ65965.1"/>
    </source>
</evidence>
<comment type="caution">
    <text evidence="6">The sequence shown here is derived from an EMBL/GenBank/DDBJ whole genome shotgun (WGS) entry which is preliminary data.</text>
</comment>
<accession>A0A3N5YAT9</accession>
<reference evidence="6 7" key="1">
    <citation type="submission" date="2018-11" db="EMBL/GenBank/DDBJ databases">
        <authorList>
            <person name="Ye M.-Q."/>
            <person name="Du Z.-J."/>
        </authorList>
    </citation>
    <scope>NUCLEOTIDE SEQUENCE [LARGE SCALE GENOMIC DNA]</scope>
    <source>
        <strain evidence="6 7">U0105</strain>
    </source>
</reference>
<evidence type="ECO:0000256" key="1">
    <source>
        <dbReference type="ARBA" id="ARBA00004453"/>
    </source>
</evidence>
<dbReference type="Proteomes" id="UP000275281">
    <property type="component" value="Unassembled WGS sequence"/>
</dbReference>
<evidence type="ECO:0000256" key="4">
    <source>
        <dbReference type="ARBA" id="ARBA00022490"/>
    </source>
</evidence>
<evidence type="ECO:0000256" key="5">
    <source>
        <dbReference type="ARBA" id="ARBA00023172"/>
    </source>
</evidence>
<dbReference type="NCBIfam" id="NF001464">
    <property type="entry name" value="PRK00321.1-5"/>
    <property type="match status" value="1"/>
</dbReference>